<dbReference type="GO" id="GO:0005794">
    <property type="term" value="C:Golgi apparatus"/>
    <property type="evidence" value="ECO:0007669"/>
    <property type="project" value="TreeGrafter"/>
</dbReference>
<dbReference type="InterPro" id="IPR007290">
    <property type="entry name" value="Arv1"/>
</dbReference>
<keyword evidence="10" id="KW-0746">Sphingolipid metabolism</keyword>
<evidence type="ECO:0000256" key="5">
    <source>
        <dbReference type="ARBA" id="ARBA00022824"/>
    </source>
</evidence>
<dbReference type="GO" id="GO:0032541">
    <property type="term" value="C:cortical endoplasmic reticulum"/>
    <property type="evidence" value="ECO:0007669"/>
    <property type="project" value="TreeGrafter"/>
</dbReference>
<keyword evidence="3 10" id="KW-0813">Transport</keyword>
<comment type="function">
    <text evidence="10">Mediator of sterol homeostasis involved in sterol uptake, trafficking and distribution into membranes.</text>
</comment>
<feature type="transmembrane region" description="Helical" evidence="10">
    <location>
        <begin position="240"/>
        <end position="265"/>
    </location>
</feature>
<comment type="similarity">
    <text evidence="2 10">Belongs to the ARV1 family.</text>
</comment>
<dbReference type="GO" id="GO:0016125">
    <property type="term" value="P:sterol metabolic process"/>
    <property type="evidence" value="ECO:0007669"/>
    <property type="project" value="UniProtKB-UniRule"/>
</dbReference>
<proteinExistence type="inferred from homology"/>
<evidence type="ECO:0000256" key="1">
    <source>
        <dbReference type="ARBA" id="ARBA00004477"/>
    </source>
</evidence>
<evidence type="ECO:0000256" key="10">
    <source>
        <dbReference type="RuleBase" id="RU368065"/>
    </source>
</evidence>
<dbReference type="InterPro" id="IPR024064">
    <property type="entry name" value="FdhE-like_sf"/>
</dbReference>
<dbReference type="Pfam" id="PF04161">
    <property type="entry name" value="Arv1"/>
    <property type="match status" value="1"/>
</dbReference>
<keyword evidence="7 10" id="KW-0445">Lipid transport</keyword>
<evidence type="ECO:0000256" key="6">
    <source>
        <dbReference type="ARBA" id="ARBA00022989"/>
    </source>
</evidence>
<reference evidence="11 12" key="1">
    <citation type="journal article" date="2018" name="BMC Genomics">
        <title>The genome of Naegleria lovaniensis, the basis for a comparative approach to unravel pathogenicity factors of the human pathogenic amoeba N. fowleri.</title>
        <authorList>
            <person name="Liechti N."/>
            <person name="Schurch N."/>
            <person name="Bruggmann R."/>
            <person name="Wittwer M."/>
        </authorList>
    </citation>
    <scope>NUCLEOTIDE SEQUENCE [LARGE SCALE GENOMIC DNA]</scope>
    <source>
        <strain evidence="11 12">ATCC 30569</strain>
    </source>
</reference>
<evidence type="ECO:0000313" key="11">
    <source>
        <dbReference type="EMBL" id="KAG2382564.1"/>
    </source>
</evidence>
<name>A0AA88KI87_NAELO</name>
<keyword evidence="12" id="KW-1185">Reference proteome</keyword>
<protein>
    <recommendedName>
        <fullName evidence="10">Protein ARV</fullName>
    </recommendedName>
</protein>
<evidence type="ECO:0000256" key="9">
    <source>
        <dbReference type="ARBA" id="ARBA00023136"/>
    </source>
</evidence>
<keyword evidence="4 10" id="KW-0812">Transmembrane</keyword>
<feature type="transmembrane region" description="Helical" evidence="10">
    <location>
        <begin position="171"/>
        <end position="190"/>
    </location>
</feature>
<evidence type="ECO:0000256" key="7">
    <source>
        <dbReference type="ARBA" id="ARBA00023055"/>
    </source>
</evidence>
<gene>
    <name evidence="11" type="ORF">C9374_005144</name>
</gene>
<dbReference type="SUPFAM" id="SSF144020">
    <property type="entry name" value="FdhE-like"/>
    <property type="match status" value="1"/>
</dbReference>
<feature type="transmembrane region" description="Helical" evidence="10">
    <location>
        <begin position="202"/>
        <end position="224"/>
    </location>
</feature>
<dbReference type="GO" id="GO:0097036">
    <property type="term" value="P:regulation of plasma membrane sterol distribution"/>
    <property type="evidence" value="ECO:0007669"/>
    <property type="project" value="UniProtKB-UniRule"/>
</dbReference>
<keyword evidence="8 10" id="KW-0443">Lipid metabolism</keyword>
<dbReference type="EMBL" id="PYSW02000023">
    <property type="protein sequence ID" value="KAG2382564.1"/>
    <property type="molecule type" value="Genomic_DNA"/>
</dbReference>
<evidence type="ECO:0000256" key="4">
    <source>
        <dbReference type="ARBA" id="ARBA00022692"/>
    </source>
</evidence>
<accession>A0AA88KI87</accession>
<dbReference type="GO" id="GO:0006665">
    <property type="term" value="P:sphingolipid metabolic process"/>
    <property type="evidence" value="ECO:0007669"/>
    <property type="project" value="UniProtKB-UniRule"/>
</dbReference>
<keyword evidence="5 10" id="KW-0256">Endoplasmic reticulum</keyword>
<evidence type="ECO:0000256" key="8">
    <source>
        <dbReference type="ARBA" id="ARBA00023098"/>
    </source>
</evidence>
<dbReference type="Proteomes" id="UP000816034">
    <property type="component" value="Unassembled WGS sequence"/>
</dbReference>
<evidence type="ECO:0000256" key="2">
    <source>
        <dbReference type="ARBA" id="ARBA00009187"/>
    </source>
</evidence>
<keyword evidence="6 10" id="KW-1133">Transmembrane helix</keyword>
<feature type="transmembrane region" description="Helical" evidence="10">
    <location>
        <begin position="134"/>
        <end position="159"/>
    </location>
</feature>
<dbReference type="RefSeq" id="XP_044548243.1">
    <property type="nucleotide sequence ID" value="XM_044694862.1"/>
</dbReference>
<evidence type="ECO:0000256" key="3">
    <source>
        <dbReference type="ARBA" id="ARBA00022448"/>
    </source>
</evidence>
<sequence length="292" mass="34367">MAQLEHTDRCVCINCGHIQQHTPIYSKQGQKDIRLNHCEKCNGLIDKLVEYEMTTIVFDLLLLKTKAFIHVLFNYLDRSKIVNYNLLRLSLFSVLVRTYLKFLMITKNEITDLCDGFYVSESNNQLIFLENASLFYLFFFFMALEVILSVIFLLLASFVLTPRGIKQKVHVLIMGTLLSSFTELWRLPLIIWKNEIEPLSPYITFSITIYSFITIMTVCRVVLFEVGDFNKENPSPRLKWIYSFVVTLISFLFKIVLCALVMELLMQERRCISQYHDWSLLMELVKHISFYK</sequence>
<dbReference type="PANTHER" id="PTHR14467:SF0">
    <property type="entry name" value="PROTEIN ARV1"/>
    <property type="match status" value="1"/>
</dbReference>
<comment type="caution">
    <text evidence="11">The sequence shown here is derived from an EMBL/GenBank/DDBJ whole genome shotgun (WGS) entry which is preliminary data.</text>
</comment>
<dbReference type="GeneID" id="68097599"/>
<comment type="subcellular location">
    <subcellularLocation>
        <location evidence="1 10">Endoplasmic reticulum membrane</location>
        <topology evidence="1 10">Multi-pass membrane protein</topology>
    </subcellularLocation>
</comment>
<dbReference type="AlphaFoldDB" id="A0AA88KI87"/>
<keyword evidence="9 10" id="KW-0472">Membrane</keyword>
<dbReference type="PANTHER" id="PTHR14467">
    <property type="entry name" value="ARV1"/>
    <property type="match status" value="1"/>
</dbReference>
<organism evidence="11 12">
    <name type="scientific">Naegleria lovaniensis</name>
    <name type="common">Amoeba</name>
    <dbReference type="NCBI Taxonomy" id="51637"/>
    <lineage>
        <taxon>Eukaryota</taxon>
        <taxon>Discoba</taxon>
        <taxon>Heterolobosea</taxon>
        <taxon>Tetramitia</taxon>
        <taxon>Eutetramitia</taxon>
        <taxon>Vahlkampfiidae</taxon>
        <taxon>Naegleria</taxon>
    </lineage>
</organism>
<evidence type="ECO:0000313" key="12">
    <source>
        <dbReference type="Proteomes" id="UP000816034"/>
    </source>
</evidence>
<dbReference type="GO" id="GO:0005789">
    <property type="term" value="C:endoplasmic reticulum membrane"/>
    <property type="evidence" value="ECO:0007669"/>
    <property type="project" value="UniProtKB-SubCell"/>
</dbReference>
<comment type="function">
    <text evidence="10">Regulates also the sphingolipid metabolism.</text>
</comment>
<dbReference type="GO" id="GO:0032366">
    <property type="term" value="P:intracellular sterol transport"/>
    <property type="evidence" value="ECO:0007669"/>
    <property type="project" value="UniProtKB-UniRule"/>
</dbReference>